<dbReference type="Gene3D" id="3.30.1490.480">
    <property type="entry name" value="Endolytic murein transglycosylase"/>
    <property type="match status" value="1"/>
</dbReference>
<sequence length="157" mass="17684">MKQTIRAFALGLLSAVIVLGAIYYIDGKPEESKADIPVSEMITQLEAEGYVVDTPDEIQTEQSAAKEDKDVEKENKAKEERTEEQENQSPVSINLHVEPGMNTEEIIDTLYEAGIIEDRQSFTDYLTDQEYSTGIQTGEFHIEEGMSYQEIAETITR</sequence>
<keyword evidence="2" id="KW-0472">Membrane</keyword>
<protein>
    <recommendedName>
        <fullName evidence="5">YceG-like family protein</fullName>
    </recommendedName>
</protein>
<evidence type="ECO:0000313" key="4">
    <source>
        <dbReference type="Proteomes" id="UP000665043"/>
    </source>
</evidence>
<dbReference type="Pfam" id="PF02618">
    <property type="entry name" value="YceG"/>
    <property type="match status" value="1"/>
</dbReference>
<feature type="region of interest" description="Disordered" evidence="1">
    <location>
        <begin position="49"/>
        <end position="93"/>
    </location>
</feature>
<evidence type="ECO:0000256" key="2">
    <source>
        <dbReference type="SAM" id="Phobius"/>
    </source>
</evidence>
<feature type="transmembrane region" description="Helical" evidence="2">
    <location>
        <begin position="7"/>
        <end position="25"/>
    </location>
</feature>
<feature type="compositionally biased region" description="Basic and acidic residues" evidence="1">
    <location>
        <begin position="64"/>
        <end position="81"/>
    </location>
</feature>
<keyword evidence="2" id="KW-0812">Transmembrane</keyword>
<evidence type="ECO:0000256" key="1">
    <source>
        <dbReference type="SAM" id="MobiDB-lite"/>
    </source>
</evidence>
<reference evidence="3 4" key="1">
    <citation type="submission" date="2019-12" db="EMBL/GenBank/DDBJ databases">
        <title>The whole genome sequencing of a strain isolated from a Mars analog, Dalangtan Playa.</title>
        <authorList>
            <person name="Huang T."/>
        </authorList>
    </citation>
    <scope>NUCLEOTIDE SEQUENCE [LARGE SCALE GENOMIC DNA]</scope>
    <source>
        <strain evidence="3 4">DP4-553-S</strain>
    </source>
</reference>
<proteinExistence type="predicted"/>
<keyword evidence="2" id="KW-1133">Transmembrane helix</keyword>
<dbReference type="Proteomes" id="UP000665043">
    <property type="component" value="Chromosome"/>
</dbReference>
<dbReference type="RefSeq" id="WP_209365002.1">
    <property type="nucleotide sequence ID" value="NZ_CP046956.1"/>
</dbReference>
<evidence type="ECO:0008006" key="5">
    <source>
        <dbReference type="Google" id="ProtNLM"/>
    </source>
</evidence>
<gene>
    <name evidence="3" type="ORF">ERJ70_11300</name>
</gene>
<accession>A0ABX7VTI9</accession>
<dbReference type="EMBL" id="CP046956">
    <property type="protein sequence ID" value="QTM99833.1"/>
    <property type="molecule type" value="Genomic_DNA"/>
</dbReference>
<name>A0ABX7VTI9_9BACI</name>
<dbReference type="InterPro" id="IPR003770">
    <property type="entry name" value="MLTG-like"/>
</dbReference>
<keyword evidence="4" id="KW-1185">Reference proteome</keyword>
<organism evidence="3 4">
    <name type="scientific">Sediminibacillus dalangtanensis</name>
    <dbReference type="NCBI Taxonomy" id="2729421"/>
    <lineage>
        <taxon>Bacteria</taxon>
        <taxon>Bacillati</taxon>
        <taxon>Bacillota</taxon>
        <taxon>Bacilli</taxon>
        <taxon>Bacillales</taxon>
        <taxon>Bacillaceae</taxon>
        <taxon>Sediminibacillus</taxon>
    </lineage>
</organism>
<evidence type="ECO:0000313" key="3">
    <source>
        <dbReference type="EMBL" id="QTM99833.1"/>
    </source>
</evidence>